<dbReference type="OrthoDB" id="3040293at2759"/>
<evidence type="ECO:0000313" key="3">
    <source>
        <dbReference type="EMBL" id="KAF7342315.1"/>
    </source>
</evidence>
<dbReference type="GO" id="GO:0008270">
    <property type="term" value="F:zinc ion binding"/>
    <property type="evidence" value="ECO:0007669"/>
    <property type="project" value="InterPro"/>
</dbReference>
<evidence type="ECO:0000256" key="1">
    <source>
        <dbReference type="SAM" id="MobiDB-lite"/>
    </source>
</evidence>
<dbReference type="Gene3D" id="4.10.240.10">
    <property type="entry name" value="Zn(2)-C6 fungal-type DNA-binding domain"/>
    <property type="match status" value="1"/>
</dbReference>
<protein>
    <submittedName>
        <fullName evidence="3">Zn(2)-C6 fungal-type domain-containing protein</fullName>
    </submittedName>
</protein>
<accession>A0A8H6XIT9</accession>
<dbReference type="Proteomes" id="UP000620124">
    <property type="component" value="Unassembled WGS sequence"/>
</dbReference>
<evidence type="ECO:0000313" key="4">
    <source>
        <dbReference type="Proteomes" id="UP000620124"/>
    </source>
</evidence>
<gene>
    <name evidence="3" type="ORF">MVEN_01819900</name>
</gene>
<dbReference type="PROSITE" id="PS50048">
    <property type="entry name" value="ZN2_CY6_FUNGAL_2"/>
    <property type="match status" value="1"/>
</dbReference>
<dbReference type="PROSITE" id="PS00463">
    <property type="entry name" value="ZN2_CY6_FUNGAL_1"/>
    <property type="match status" value="1"/>
</dbReference>
<feature type="compositionally biased region" description="Polar residues" evidence="1">
    <location>
        <begin position="70"/>
        <end position="85"/>
    </location>
</feature>
<evidence type="ECO:0000259" key="2">
    <source>
        <dbReference type="PROSITE" id="PS50048"/>
    </source>
</evidence>
<proteinExistence type="predicted"/>
<comment type="caution">
    <text evidence="3">The sequence shown here is derived from an EMBL/GenBank/DDBJ whole genome shotgun (WGS) entry which is preliminary data.</text>
</comment>
<dbReference type="SUPFAM" id="SSF57701">
    <property type="entry name" value="Zn2/Cys6 DNA-binding domain"/>
    <property type="match status" value="1"/>
</dbReference>
<dbReference type="InterPro" id="IPR001138">
    <property type="entry name" value="Zn2Cys6_DnaBD"/>
</dbReference>
<organism evidence="3 4">
    <name type="scientific">Mycena venus</name>
    <dbReference type="NCBI Taxonomy" id="2733690"/>
    <lineage>
        <taxon>Eukaryota</taxon>
        <taxon>Fungi</taxon>
        <taxon>Dikarya</taxon>
        <taxon>Basidiomycota</taxon>
        <taxon>Agaricomycotina</taxon>
        <taxon>Agaricomycetes</taxon>
        <taxon>Agaricomycetidae</taxon>
        <taxon>Agaricales</taxon>
        <taxon>Marasmiineae</taxon>
        <taxon>Mycenaceae</taxon>
        <taxon>Mycena</taxon>
    </lineage>
</organism>
<feature type="domain" description="Zn(2)-C6 fungal-type" evidence="2">
    <location>
        <begin position="16"/>
        <end position="48"/>
    </location>
</feature>
<name>A0A8H6XIT9_9AGAR</name>
<feature type="region of interest" description="Disordered" evidence="1">
    <location>
        <begin position="53"/>
        <end position="85"/>
    </location>
</feature>
<sequence length="525" mass="58812">MSTEEQPTKKSKKPPACDRCKARRVLCHPQPNGEPCPRCVEKNATCTTTPVVRARPRRRATHARPSSTSFVESGQGKSSLSPDSTALVTDNSMNCPSLNPEFVAHCFDCFDFMPQVGHPLVRRTKIKDAIQGASFDLYSLHPQSRVLALCIIAVASLASFHESVLGSGPRPKSLADPEFFSSHRDVRMFGLRRAAVYRTLRTKAIEAAWQIRVMLETTEENALTCYLLDVLDQSDSYGMTRPFAGAYFMHVRALAPGWRTGKYTECDEARWAGFLMSESLVSTARRMPMLITHHDQLLLSGSEPAPLDSLLHSLESSKRSGLQAVWPTMKPYTFHCVSLARQLSETINGEHARLKPLSETAVITFLSSLTLLHSIASLLLARIDASFGPVPHNRIPMRYPDNNITTNHACEFIVTGLASLVLPFHRELELRGDEAEPRTRERMRLFRMQAREIAVSCLHEFASALKYLPPLHYTPLIWRTIYPWAEFCVQSTPVDTADVETIVDELKKMGYSLDVISAPQPTELF</sequence>
<dbReference type="GO" id="GO:0000981">
    <property type="term" value="F:DNA-binding transcription factor activity, RNA polymerase II-specific"/>
    <property type="evidence" value="ECO:0007669"/>
    <property type="project" value="InterPro"/>
</dbReference>
<dbReference type="CDD" id="cd00067">
    <property type="entry name" value="GAL4"/>
    <property type="match status" value="1"/>
</dbReference>
<dbReference type="AlphaFoldDB" id="A0A8H6XIT9"/>
<reference evidence="3" key="1">
    <citation type="submission" date="2020-05" db="EMBL/GenBank/DDBJ databases">
        <title>Mycena genomes resolve the evolution of fungal bioluminescence.</title>
        <authorList>
            <person name="Tsai I.J."/>
        </authorList>
    </citation>
    <scope>NUCLEOTIDE SEQUENCE</scope>
    <source>
        <strain evidence="3">CCC161011</strain>
    </source>
</reference>
<dbReference type="EMBL" id="JACAZI010000017">
    <property type="protein sequence ID" value="KAF7342315.1"/>
    <property type="molecule type" value="Genomic_DNA"/>
</dbReference>
<keyword evidence="4" id="KW-1185">Reference proteome</keyword>
<dbReference type="InterPro" id="IPR036864">
    <property type="entry name" value="Zn2-C6_fun-type_DNA-bd_sf"/>
</dbReference>